<evidence type="ECO:0000313" key="2">
    <source>
        <dbReference type="EMBL" id="BAM13781.1"/>
    </source>
</evidence>
<accession>I2FFJ0</accession>
<proteinExistence type="predicted"/>
<sequence length="26" mass="2829">MARVEARPSVKAVLKAEGLTELFNKA</sequence>
<organism evidence="1">
    <name type="scientific">Pseudomonas amygdali pv. tabaci</name>
    <name type="common">Pseudomonas syringae pv. tabaci</name>
    <dbReference type="NCBI Taxonomy" id="322"/>
    <lineage>
        <taxon>Bacteria</taxon>
        <taxon>Pseudomonadati</taxon>
        <taxon>Pseudomonadota</taxon>
        <taxon>Gammaproteobacteria</taxon>
        <taxon>Pseudomonadales</taxon>
        <taxon>Pseudomonadaceae</taxon>
        <taxon>Pseudomonas</taxon>
        <taxon>Pseudomonas amygdali</taxon>
    </lineage>
</organism>
<reference evidence="1" key="1">
    <citation type="journal article" date="2012" name="Mol. Plant Pathol.">
        <title>Type IV pilin is glycosylated in Pseudomonas syringae pv. tabaci 6605 and is required for surface motility and virulence.</title>
        <authorList>
            <person name="Nguyen C.L."/>
            <person name="Taguchi F."/>
            <person name="Tran M.Q."/>
            <person name="Naito K."/>
            <person name="Yamamoto M."/>
            <person name="Ohnishi-Kameyama M."/>
            <person name="Ono H."/>
            <person name="Yoshida M."/>
            <person name="Chiku K."/>
            <person name="Ishii T."/>
            <person name="Inagaki Y."/>
            <person name="Toyoda K."/>
            <person name="Shiraishi T."/>
            <person name="Ichinose Y."/>
        </authorList>
    </citation>
    <scope>NUCLEOTIDE SEQUENCE</scope>
    <source>
        <strain evidence="1">113R</strain>
        <strain evidence="2">6823</strain>
    </source>
</reference>
<gene>
    <name evidence="1" type="primary">gst</name>
</gene>
<name>I2FFJ0_PSEAJ</name>
<dbReference type="GO" id="GO:0016740">
    <property type="term" value="F:transferase activity"/>
    <property type="evidence" value="ECO:0007669"/>
    <property type="project" value="UniProtKB-KW"/>
</dbReference>
<evidence type="ECO:0000313" key="1">
    <source>
        <dbReference type="EMBL" id="BAM13775.1"/>
    </source>
</evidence>
<dbReference type="AlphaFoldDB" id="I2FFJ0"/>
<dbReference type="EMBL" id="AB677538">
    <property type="protein sequence ID" value="BAM13775.1"/>
    <property type="molecule type" value="Genomic_DNA"/>
</dbReference>
<protein>
    <submittedName>
        <fullName evidence="1">Glutathione S-transferase</fullName>
    </submittedName>
</protein>
<keyword evidence="1" id="KW-0808">Transferase</keyword>
<dbReference type="EMBL" id="AB677539">
    <property type="protein sequence ID" value="BAM13781.1"/>
    <property type="molecule type" value="Genomic_DNA"/>
</dbReference>